<gene>
    <name evidence="2" type="ORF">RDWZM_006255</name>
</gene>
<sequence>MYSPLSIVVMALIANSLIMSGNGNYMDKYCSERMEDKLKFATIDNFIGPNVWDKYDDDYRRQLMNNLVPLLHHRSIQSSTSSVQSNLTSSDLYIVDVLKSDLFAQDLFEDSEQGTNCSQRVEKSLQLFVPFVSKLSTYIDSLNGSTCGLFIGKLKPYLLEVSNLTNSEWLALPIQIKRKLASFIFPLMNVQAHKTNNVVYSKLDQAWKEVARNDLFLGDIYVDVLFTIEANGTGKWNIGNITDQQPRAKSDSWRTCIWIILCVIVSIAIYMALRFLNILPAIV</sequence>
<keyword evidence="1" id="KW-1133">Transmembrane helix</keyword>
<organism evidence="2 3">
    <name type="scientific">Blomia tropicalis</name>
    <name type="common">Mite</name>
    <dbReference type="NCBI Taxonomy" id="40697"/>
    <lineage>
        <taxon>Eukaryota</taxon>
        <taxon>Metazoa</taxon>
        <taxon>Ecdysozoa</taxon>
        <taxon>Arthropoda</taxon>
        <taxon>Chelicerata</taxon>
        <taxon>Arachnida</taxon>
        <taxon>Acari</taxon>
        <taxon>Acariformes</taxon>
        <taxon>Sarcoptiformes</taxon>
        <taxon>Astigmata</taxon>
        <taxon>Glycyphagoidea</taxon>
        <taxon>Echimyopodidae</taxon>
        <taxon>Blomia</taxon>
    </lineage>
</organism>
<keyword evidence="1" id="KW-0472">Membrane</keyword>
<accession>A0A9Q0M5S5</accession>
<evidence type="ECO:0000313" key="2">
    <source>
        <dbReference type="EMBL" id="KAJ6220443.1"/>
    </source>
</evidence>
<evidence type="ECO:0000313" key="3">
    <source>
        <dbReference type="Proteomes" id="UP001142055"/>
    </source>
</evidence>
<dbReference type="Proteomes" id="UP001142055">
    <property type="component" value="Chromosome 2"/>
</dbReference>
<reference evidence="2" key="1">
    <citation type="submission" date="2022-12" db="EMBL/GenBank/DDBJ databases">
        <title>Genome assemblies of Blomia tropicalis.</title>
        <authorList>
            <person name="Cui Y."/>
        </authorList>
    </citation>
    <scope>NUCLEOTIDE SEQUENCE</scope>
    <source>
        <tissue evidence="2">Adult mites</tissue>
    </source>
</reference>
<protein>
    <submittedName>
        <fullName evidence="2">Uncharacterized protein</fullName>
    </submittedName>
</protein>
<dbReference type="EMBL" id="JAPWDV010000002">
    <property type="protein sequence ID" value="KAJ6220443.1"/>
    <property type="molecule type" value="Genomic_DNA"/>
</dbReference>
<keyword evidence="1" id="KW-0812">Transmembrane</keyword>
<comment type="caution">
    <text evidence="2">The sequence shown here is derived from an EMBL/GenBank/DDBJ whole genome shotgun (WGS) entry which is preliminary data.</text>
</comment>
<feature type="transmembrane region" description="Helical" evidence="1">
    <location>
        <begin position="255"/>
        <end position="273"/>
    </location>
</feature>
<feature type="transmembrane region" description="Helical" evidence="1">
    <location>
        <begin position="6"/>
        <end position="25"/>
    </location>
</feature>
<keyword evidence="3" id="KW-1185">Reference proteome</keyword>
<name>A0A9Q0M5S5_BLOTA</name>
<dbReference type="AlphaFoldDB" id="A0A9Q0M5S5"/>
<evidence type="ECO:0000256" key="1">
    <source>
        <dbReference type="SAM" id="Phobius"/>
    </source>
</evidence>
<proteinExistence type="predicted"/>